<accession>A0A2P8H909</accession>
<name>A0A2P8H909_CHINA</name>
<evidence type="ECO:0000313" key="1">
    <source>
        <dbReference type="EMBL" id="PSL42670.1"/>
    </source>
</evidence>
<gene>
    <name evidence="1" type="ORF">CLV51_11155</name>
</gene>
<protein>
    <submittedName>
        <fullName evidence="1">Uncharacterized protein</fullName>
    </submittedName>
</protein>
<dbReference type="Proteomes" id="UP000240971">
    <property type="component" value="Unassembled WGS sequence"/>
</dbReference>
<dbReference type="AlphaFoldDB" id="A0A2P8H909"/>
<evidence type="ECO:0000313" key="2">
    <source>
        <dbReference type="Proteomes" id="UP000240971"/>
    </source>
</evidence>
<reference evidence="1 2" key="1">
    <citation type="submission" date="2018-03" db="EMBL/GenBank/DDBJ databases">
        <title>Genomic Encyclopedia of Archaeal and Bacterial Type Strains, Phase II (KMG-II): from individual species to whole genera.</title>
        <authorList>
            <person name="Goeker M."/>
        </authorList>
    </citation>
    <scope>NUCLEOTIDE SEQUENCE [LARGE SCALE GENOMIC DNA]</scope>
    <source>
        <strain evidence="1 2">DSM 24859</strain>
    </source>
</reference>
<comment type="caution">
    <text evidence="1">The sequence shown here is derived from an EMBL/GenBank/DDBJ whole genome shotgun (WGS) entry which is preliminary data.</text>
</comment>
<sequence length="60" mass="6662">MQPVFPKLFLMEAGRPKNGINEGGWLSAGKYLREGRAAKGLAVLSLVNNRREAITKFYPV</sequence>
<proteinExistence type="predicted"/>
<dbReference type="EMBL" id="PYAW01000011">
    <property type="protein sequence ID" value="PSL42670.1"/>
    <property type="molecule type" value="Genomic_DNA"/>
</dbReference>
<organism evidence="1 2">
    <name type="scientific">Chitinophaga niastensis</name>
    <dbReference type="NCBI Taxonomy" id="536980"/>
    <lineage>
        <taxon>Bacteria</taxon>
        <taxon>Pseudomonadati</taxon>
        <taxon>Bacteroidota</taxon>
        <taxon>Chitinophagia</taxon>
        <taxon>Chitinophagales</taxon>
        <taxon>Chitinophagaceae</taxon>
        <taxon>Chitinophaga</taxon>
    </lineage>
</organism>
<keyword evidence="2" id="KW-1185">Reference proteome</keyword>